<evidence type="ECO:0000256" key="6">
    <source>
        <dbReference type="ARBA" id="ARBA00032897"/>
    </source>
</evidence>
<keyword evidence="4" id="KW-0547">Nucleotide-binding</keyword>
<evidence type="ECO:0000256" key="1">
    <source>
        <dbReference type="ARBA" id="ARBA00009104"/>
    </source>
</evidence>
<dbReference type="EC" id="2.7.1.176" evidence="2"/>
<dbReference type="SUPFAM" id="SSF52540">
    <property type="entry name" value="P-loop containing nucleoside triphosphate hydrolases"/>
    <property type="match status" value="1"/>
</dbReference>
<sequence>MQAQTHTMILLAGAPGTGKTYTGNIIKQSFSGFVELPLDLIKEHIYDEIGFDDPTEKRALDDAAYERFYQAVAFLMRHDKPIMADYPFSYRQKNALEKLAAKYQYHVITIRLEADLKVLYQRAIKRDIEEPRHLGLMMNHYHRGDSLLDKKSADGLPSFTVFKNRAEERGYQTFVVGSLITLNVNDYAQVDYVQFIEELQYKMNSNSAS</sequence>
<keyword evidence="10" id="KW-1185">Reference proteome</keyword>
<accession>A0ABW3EE12</accession>
<dbReference type="Gene3D" id="3.40.50.300">
    <property type="entry name" value="P-loop containing nucleotide triphosphate hydrolases"/>
    <property type="match status" value="1"/>
</dbReference>
<comment type="caution">
    <text evidence="9">The sequence shown here is derived from an EMBL/GenBank/DDBJ whole genome shotgun (WGS) entry which is preliminary data.</text>
</comment>
<keyword evidence="5" id="KW-0067">ATP-binding</keyword>
<protein>
    <recommendedName>
        <fullName evidence="6">UDP-N-acetylglucosamine kinase</fullName>
        <ecNumber evidence="2">2.7.1.176</ecNumber>
    </recommendedName>
    <alternativeName>
        <fullName evidence="6">UDP-N-acetylglucosamine kinase</fullName>
    </alternativeName>
</protein>
<dbReference type="Proteomes" id="UP001597104">
    <property type="component" value="Unassembled WGS sequence"/>
</dbReference>
<name>A0ABW3EE12_9LACO</name>
<dbReference type="InterPro" id="IPR010488">
    <property type="entry name" value="Zeta_toxin_domain"/>
</dbReference>
<feature type="domain" description="Zeta toxin" evidence="8">
    <location>
        <begin position="5"/>
        <end position="111"/>
    </location>
</feature>
<evidence type="ECO:0000313" key="9">
    <source>
        <dbReference type="EMBL" id="MFD0898526.1"/>
    </source>
</evidence>
<evidence type="ECO:0000256" key="5">
    <source>
        <dbReference type="ARBA" id="ARBA00022840"/>
    </source>
</evidence>
<reference evidence="10" key="1">
    <citation type="journal article" date="2019" name="Int. J. Syst. Evol. Microbiol.">
        <title>The Global Catalogue of Microorganisms (GCM) 10K type strain sequencing project: providing services to taxonomists for standard genome sequencing and annotation.</title>
        <authorList>
            <consortium name="The Broad Institute Genomics Platform"/>
            <consortium name="The Broad Institute Genome Sequencing Center for Infectious Disease"/>
            <person name="Wu L."/>
            <person name="Ma J."/>
        </authorList>
    </citation>
    <scope>NUCLEOTIDE SEQUENCE [LARGE SCALE GENOMIC DNA]</scope>
    <source>
        <strain evidence="10">CCM 8925</strain>
    </source>
</reference>
<keyword evidence="3" id="KW-1277">Toxin-antitoxin system</keyword>
<evidence type="ECO:0000256" key="2">
    <source>
        <dbReference type="ARBA" id="ARBA00011963"/>
    </source>
</evidence>
<evidence type="ECO:0000313" key="10">
    <source>
        <dbReference type="Proteomes" id="UP001597104"/>
    </source>
</evidence>
<comment type="catalytic activity">
    <reaction evidence="7">
        <text>UDP-N-acetyl-alpha-D-glucosamine + ATP = UDP-N-acetyl-alpha-D-glucosamine 3'-phosphate + ADP + H(+)</text>
        <dbReference type="Rhea" id="RHEA:32671"/>
        <dbReference type="ChEBI" id="CHEBI:15378"/>
        <dbReference type="ChEBI" id="CHEBI:30616"/>
        <dbReference type="ChEBI" id="CHEBI:57705"/>
        <dbReference type="ChEBI" id="CHEBI:64353"/>
        <dbReference type="ChEBI" id="CHEBI:456216"/>
        <dbReference type="EC" id="2.7.1.176"/>
    </reaction>
</comment>
<proteinExistence type="inferred from homology"/>
<evidence type="ECO:0000256" key="3">
    <source>
        <dbReference type="ARBA" id="ARBA00022649"/>
    </source>
</evidence>
<dbReference type="Pfam" id="PF06414">
    <property type="entry name" value="Zeta_toxin"/>
    <property type="match status" value="1"/>
</dbReference>
<dbReference type="InterPro" id="IPR027417">
    <property type="entry name" value="P-loop_NTPase"/>
</dbReference>
<comment type="similarity">
    <text evidence="1">Belongs to the zeta toxin family.</text>
</comment>
<evidence type="ECO:0000256" key="4">
    <source>
        <dbReference type="ARBA" id="ARBA00022741"/>
    </source>
</evidence>
<dbReference type="RefSeq" id="WP_137636843.1">
    <property type="nucleotide sequence ID" value="NZ_BJDN01000003.1"/>
</dbReference>
<gene>
    <name evidence="9" type="ORF">ACFQZ7_12455</name>
</gene>
<dbReference type="EMBL" id="JBHTIO010000055">
    <property type="protein sequence ID" value="MFD0898526.1"/>
    <property type="molecule type" value="Genomic_DNA"/>
</dbReference>
<evidence type="ECO:0000256" key="7">
    <source>
        <dbReference type="ARBA" id="ARBA00048178"/>
    </source>
</evidence>
<organism evidence="9 10">
    <name type="scientific">Loigolactobacillus binensis</name>
    <dbReference type="NCBI Taxonomy" id="2559922"/>
    <lineage>
        <taxon>Bacteria</taxon>
        <taxon>Bacillati</taxon>
        <taxon>Bacillota</taxon>
        <taxon>Bacilli</taxon>
        <taxon>Lactobacillales</taxon>
        <taxon>Lactobacillaceae</taxon>
        <taxon>Loigolactobacillus</taxon>
    </lineage>
</organism>
<evidence type="ECO:0000259" key="8">
    <source>
        <dbReference type="Pfam" id="PF06414"/>
    </source>
</evidence>